<comment type="function">
    <text evidence="1 6">Required for the transposition of the insertion element.</text>
</comment>
<organism evidence="8 9">
    <name type="scientific">Corynebacterium efficiens (strain DSM 44549 / YS-314 / AJ 12310 / JCM 11189 / NBRC 100395)</name>
    <dbReference type="NCBI Taxonomy" id="196164"/>
    <lineage>
        <taxon>Bacteria</taxon>
        <taxon>Bacillati</taxon>
        <taxon>Actinomycetota</taxon>
        <taxon>Actinomycetes</taxon>
        <taxon>Mycobacteriales</taxon>
        <taxon>Corynebacteriaceae</taxon>
        <taxon>Corynebacterium</taxon>
    </lineage>
</organism>
<evidence type="ECO:0000313" key="9">
    <source>
        <dbReference type="Proteomes" id="UP000001409"/>
    </source>
</evidence>
<dbReference type="NCBIfam" id="NF033543">
    <property type="entry name" value="transpos_IS256"/>
    <property type="match status" value="1"/>
</dbReference>
<dbReference type="KEGG" id="cef:CE1496"/>
<evidence type="ECO:0000313" key="8">
    <source>
        <dbReference type="EMBL" id="BAC18306.1"/>
    </source>
</evidence>
<dbReference type="STRING" id="196164.gene:10741911"/>
<dbReference type="GO" id="GO:0006313">
    <property type="term" value="P:DNA transposition"/>
    <property type="evidence" value="ECO:0007669"/>
    <property type="project" value="UniProtKB-UniRule"/>
</dbReference>
<keyword evidence="3 6" id="KW-0815">Transposition</keyword>
<evidence type="ECO:0000256" key="1">
    <source>
        <dbReference type="ARBA" id="ARBA00002190"/>
    </source>
</evidence>
<dbReference type="PANTHER" id="PTHR33217">
    <property type="entry name" value="TRANSPOSASE FOR INSERTION SEQUENCE ELEMENT IS1081"/>
    <property type="match status" value="1"/>
</dbReference>
<evidence type="ECO:0000256" key="4">
    <source>
        <dbReference type="ARBA" id="ARBA00023125"/>
    </source>
</evidence>
<dbReference type="InterPro" id="IPR001207">
    <property type="entry name" value="Transposase_mutator"/>
</dbReference>
<keyword evidence="4 6" id="KW-0238">DNA-binding</keyword>
<dbReference type="Pfam" id="PF00872">
    <property type="entry name" value="Transposase_mut"/>
    <property type="match status" value="1"/>
</dbReference>
<keyword evidence="6" id="KW-0814">Transposable element</keyword>
<dbReference type="AlphaFoldDB" id="Q8FTR5"/>
<dbReference type="HOGENOM" id="CLU_036805_2_0_11"/>
<reference evidence="8 9" key="1">
    <citation type="journal article" date="2003" name="Genome Res.">
        <title>Comparative complete genome sequence analysis of the amino acid replacements responsible for the thermostability of Corynebacterium efficiens.</title>
        <authorList>
            <person name="Nishio Y."/>
            <person name="Nakamura Y."/>
            <person name="Kawarabayasi Y."/>
            <person name="Usuda Y."/>
            <person name="Kimura E."/>
            <person name="Sugimoto S."/>
            <person name="Matsui K."/>
            <person name="Yamagishi A."/>
            <person name="Kikuchi H."/>
            <person name="Ikeo K."/>
            <person name="Gojobori T."/>
        </authorList>
    </citation>
    <scope>NUCLEOTIDE SEQUENCE [LARGE SCALE GENOMIC DNA]</scope>
    <source>
        <strain evidence="9">DSM 44549 / YS-314 / AJ 12310 / JCM 11189 / NBRC 100395</strain>
    </source>
</reference>
<evidence type="ECO:0000256" key="2">
    <source>
        <dbReference type="ARBA" id="ARBA00010961"/>
    </source>
</evidence>
<evidence type="ECO:0000256" key="7">
    <source>
        <dbReference type="SAM" id="MobiDB-lite"/>
    </source>
</evidence>
<sequence>MNAEMDAHLGYGHSDRDGKTAAGQGNHRNGYYPKRVDSNYGPIDVAVPRDRNGSFLPTMVPKGSRRLTDVDDMIISLYAGGMTVRDIQHHMITSMGVDISHETISAITDAVLDEVMIWQNRQLDDFYPVIFLDALRIKVRDGGRVVNKSVYLAIGVDIDGIKHILGIWLAKEEGASFWANVCANLATRGVQDVFIVCCDGLKGLPQAVEATWPDSMVQTCVVHLIRAANRWVAYGDRKAVSAQLRKIYTAPTEDTAIAALEEFEASELGVKYPQSAKVWRDAWDRFIPFLQFPPMARKVIYTTNSIESMNNELRKATRNRVQFTNDESAIKTLWLMICNIEDKRAAKRAKQGKRVAASSGRLIEGRKVANWKQAINQMAVAFPDRFEAYL</sequence>
<keyword evidence="9" id="KW-1185">Reference proteome</keyword>
<name>Q8FTR5_COREF</name>
<protein>
    <recommendedName>
        <fullName evidence="6">Mutator family transposase</fullName>
    </recommendedName>
</protein>
<dbReference type="PANTHER" id="PTHR33217:SF8">
    <property type="entry name" value="MUTATOR FAMILY TRANSPOSASE"/>
    <property type="match status" value="1"/>
</dbReference>
<dbReference type="PROSITE" id="PS01007">
    <property type="entry name" value="TRANSPOSASE_MUTATOR"/>
    <property type="match status" value="1"/>
</dbReference>
<feature type="region of interest" description="Disordered" evidence="7">
    <location>
        <begin position="1"/>
        <end position="33"/>
    </location>
</feature>
<dbReference type="EMBL" id="BA000035">
    <property type="protein sequence ID" value="BAC18306.1"/>
    <property type="molecule type" value="Genomic_DNA"/>
</dbReference>
<evidence type="ECO:0000256" key="3">
    <source>
        <dbReference type="ARBA" id="ARBA00022578"/>
    </source>
</evidence>
<proteinExistence type="inferred from homology"/>
<accession>Q8FTR5</accession>
<comment type="similarity">
    <text evidence="2 6">Belongs to the transposase mutator family.</text>
</comment>
<dbReference type="GO" id="GO:0004803">
    <property type="term" value="F:transposase activity"/>
    <property type="evidence" value="ECO:0007669"/>
    <property type="project" value="UniProtKB-UniRule"/>
</dbReference>
<dbReference type="Proteomes" id="UP000001409">
    <property type="component" value="Chromosome"/>
</dbReference>
<dbReference type="GO" id="GO:0003677">
    <property type="term" value="F:DNA binding"/>
    <property type="evidence" value="ECO:0007669"/>
    <property type="project" value="UniProtKB-UniRule"/>
</dbReference>
<evidence type="ECO:0000256" key="6">
    <source>
        <dbReference type="RuleBase" id="RU365089"/>
    </source>
</evidence>
<evidence type="ECO:0000256" key="5">
    <source>
        <dbReference type="ARBA" id="ARBA00023172"/>
    </source>
</evidence>
<keyword evidence="5 6" id="KW-0233">DNA recombination</keyword>